<evidence type="ECO:0000259" key="1">
    <source>
        <dbReference type="SMART" id="SM00359"/>
    </source>
</evidence>
<accession>A0AA97FBV9</accession>
<dbReference type="InterPro" id="IPR015266">
    <property type="entry name" value="DUF1947"/>
</dbReference>
<dbReference type="SMART" id="SM00359">
    <property type="entry name" value="PUA"/>
    <property type="match status" value="1"/>
</dbReference>
<dbReference type="PROSITE" id="PS50890">
    <property type="entry name" value="PUA"/>
    <property type="match status" value="1"/>
</dbReference>
<protein>
    <submittedName>
        <fullName evidence="2">DUF1947 domain-containing protein</fullName>
    </submittedName>
</protein>
<dbReference type="Pfam" id="PF01472">
    <property type="entry name" value="PUA"/>
    <property type="match status" value="1"/>
</dbReference>
<dbReference type="RefSeq" id="WP_317136770.1">
    <property type="nucleotide sequence ID" value="NZ_CP043875.1"/>
</dbReference>
<dbReference type="PANTHER" id="PTHR22798">
    <property type="entry name" value="MCT-1 PROTEIN"/>
    <property type="match status" value="1"/>
</dbReference>
<dbReference type="InterPro" id="IPR016437">
    <property type="entry name" value="MCT-1/Tma20"/>
</dbReference>
<dbReference type="InterPro" id="IPR002478">
    <property type="entry name" value="PUA"/>
</dbReference>
<dbReference type="NCBIfam" id="TIGR03684">
    <property type="entry name" value="arCOG00985"/>
    <property type="match status" value="1"/>
</dbReference>
<organism evidence="2 3">
    <name type="scientific">Methanochimaera problematica</name>
    <dbReference type="NCBI Taxonomy" id="2609417"/>
    <lineage>
        <taxon>Archaea</taxon>
        <taxon>Methanobacteriati</taxon>
        <taxon>Methanobacteriota</taxon>
        <taxon>Stenosarchaea group</taxon>
        <taxon>Methanomicrobia</taxon>
        <taxon>Methanomicrobiales</taxon>
        <taxon>Methanomicrobiaceae</taxon>
        <taxon>Methanochimaera</taxon>
    </lineage>
</organism>
<dbReference type="GO" id="GO:0001731">
    <property type="term" value="P:formation of translation preinitiation complex"/>
    <property type="evidence" value="ECO:0007669"/>
    <property type="project" value="TreeGrafter"/>
</dbReference>
<dbReference type="GeneID" id="85228540"/>
<dbReference type="PANTHER" id="PTHR22798:SF0">
    <property type="entry name" value="MALIGNANT T-CELL-AMPLIFIED SEQUENCE 1"/>
    <property type="match status" value="1"/>
</dbReference>
<dbReference type="SUPFAM" id="SSF88697">
    <property type="entry name" value="PUA domain-like"/>
    <property type="match status" value="1"/>
</dbReference>
<dbReference type="Pfam" id="PF09183">
    <property type="entry name" value="DUF1947"/>
    <property type="match status" value="1"/>
</dbReference>
<dbReference type="InterPro" id="IPR004521">
    <property type="entry name" value="Uncharacterised_CHP00451"/>
</dbReference>
<proteinExistence type="predicted"/>
<gene>
    <name evidence="2" type="ORF">F1737_00185</name>
</gene>
<dbReference type="EMBL" id="CP043875">
    <property type="protein sequence ID" value="WOF15203.1"/>
    <property type="molecule type" value="Genomic_DNA"/>
</dbReference>
<evidence type="ECO:0000313" key="3">
    <source>
        <dbReference type="Proteomes" id="UP001301797"/>
    </source>
</evidence>
<dbReference type="InterPro" id="IPR015947">
    <property type="entry name" value="PUA-like_sf"/>
</dbReference>
<dbReference type="InterPro" id="IPR022430">
    <property type="entry name" value="CHP03684"/>
</dbReference>
<dbReference type="GO" id="GO:0003723">
    <property type="term" value="F:RNA binding"/>
    <property type="evidence" value="ECO:0007669"/>
    <property type="project" value="InterPro"/>
</dbReference>
<reference evidence="2 3" key="1">
    <citation type="submission" date="2019-09" db="EMBL/GenBank/DDBJ databases">
        <title>The complete genome of Methanoplanus sp. FWC-SCC4.</title>
        <authorList>
            <person name="Chen S.-C."/>
            <person name="Zhou Y.-Z."/>
            <person name="Lai M.-C."/>
        </authorList>
    </citation>
    <scope>NUCLEOTIDE SEQUENCE [LARGE SCALE GENOMIC DNA]</scope>
    <source>
        <strain evidence="2 3">FWC-SCC4</strain>
    </source>
</reference>
<dbReference type="PIRSF" id="PIRSF005067">
    <property type="entry name" value="Tma_RNA-bind_prd"/>
    <property type="match status" value="1"/>
</dbReference>
<dbReference type="CDD" id="cd21154">
    <property type="entry name" value="PUA_MJ1432-like"/>
    <property type="match status" value="1"/>
</dbReference>
<dbReference type="KEGG" id="mefw:F1737_00185"/>
<keyword evidence="3" id="KW-1185">Reference proteome</keyword>
<dbReference type="NCBIfam" id="TIGR00451">
    <property type="entry name" value="unchar_dom_2"/>
    <property type="match status" value="1"/>
</dbReference>
<name>A0AA97FBV9_9EURY</name>
<dbReference type="Gene3D" id="3.10.400.20">
    <property type="match status" value="1"/>
</dbReference>
<dbReference type="Proteomes" id="UP001301797">
    <property type="component" value="Chromosome"/>
</dbReference>
<evidence type="ECO:0000313" key="2">
    <source>
        <dbReference type="EMBL" id="WOF15203.1"/>
    </source>
</evidence>
<feature type="domain" description="PUA" evidence="1">
    <location>
        <begin position="82"/>
        <end position="157"/>
    </location>
</feature>
<dbReference type="AlphaFoldDB" id="A0AA97FBV9"/>
<sequence>MGKLSVRKRYTVRKSKLSKIYESLREQIGDSAELYKSDRVEIVETTGDAVIYLVDKKPLLMDLDGIVFPTLRGAIAFPFPERRVVVDSGAISFMAKGADLMRPGIVSLTDDIEKDLPFVIVEESYNKPLAIGIASMDGADIESAEKGKVAKNIHYVGDDIWSLEI</sequence>